<protein>
    <submittedName>
        <fullName evidence="4">Pentatricopeptide repeat-containing protein, chloroplastic</fullName>
    </submittedName>
</protein>
<evidence type="ECO:0000256" key="2">
    <source>
        <dbReference type="PROSITE-ProRule" id="PRU00708"/>
    </source>
</evidence>
<organism evidence="4 5">
    <name type="scientific">Symbiodinium microadriaticum</name>
    <name type="common">Dinoflagellate</name>
    <name type="synonym">Zooxanthella microadriatica</name>
    <dbReference type="NCBI Taxonomy" id="2951"/>
    <lineage>
        <taxon>Eukaryota</taxon>
        <taxon>Sar</taxon>
        <taxon>Alveolata</taxon>
        <taxon>Dinophyceae</taxon>
        <taxon>Suessiales</taxon>
        <taxon>Symbiodiniaceae</taxon>
        <taxon>Symbiodinium</taxon>
    </lineage>
</organism>
<accession>A0A1Q9ELB7</accession>
<evidence type="ECO:0000256" key="1">
    <source>
        <dbReference type="ARBA" id="ARBA00022737"/>
    </source>
</evidence>
<dbReference type="Proteomes" id="UP000186817">
    <property type="component" value="Unassembled WGS sequence"/>
</dbReference>
<dbReference type="PROSITE" id="PS51375">
    <property type="entry name" value="PPR"/>
    <property type="match status" value="1"/>
</dbReference>
<feature type="repeat" description="PPR" evidence="2">
    <location>
        <begin position="346"/>
        <end position="380"/>
    </location>
</feature>
<dbReference type="Pfam" id="PF01535">
    <property type="entry name" value="PPR"/>
    <property type="match status" value="1"/>
</dbReference>
<keyword evidence="5" id="KW-1185">Reference proteome</keyword>
<dbReference type="PANTHER" id="PTHR47447:SF17">
    <property type="entry name" value="OS12G0638900 PROTEIN"/>
    <property type="match status" value="1"/>
</dbReference>
<reference evidence="4 5" key="1">
    <citation type="submission" date="2016-02" db="EMBL/GenBank/DDBJ databases">
        <title>Genome analysis of coral dinoflagellate symbionts highlights evolutionary adaptations to a symbiotic lifestyle.</title>
        <authorList>
            <person name="Aranda M."/>
            <person name="Li Y."/>
            <person name="Liew Y.J."/>
            <person name="Baumgarten S."/>
            <person name="Simakov O."/>
            <person name="Wilson M."/>
            <person name="Piel J."/>
            <person name="Ashoor H."/>
            <person name="Bougouffa S."/>
            <person name="Bajic V.B."/>
            <person name="Ryu T."/>
            <person name="Ravasi T."/>
            <person name="Bayer T."/>
            <person name="Micklem G."/>
            <person name="Kim H."/>
            <person name="Bhak J."/>
            <person name="Lajeunesse T.C."/>
            <person name="Voolstra C.R."/>
        </authorList>
    </citation>
    <scope>NUCLEOTIDE SEQUENCE [LARGE SCALE GENOMIC DNA]</scope>
    <source>
        <strain evidence="4 5">CCMP2467</strain>
    </source>
</reference>
<sequence length="391" mass="42174">MLWQGNLLRLNSEEAFAHPCLAAGFITACPALNSLQLGLCLLTGQAASSWALRWSLWACGMLGPDHVATLSQVSGAGTAQASTEAELVGSYWYLGLLGIAVCVPPAIVVSAICFVYLIGELPPRRLRAAVAAQALVTCWTAAFTLVLLRLCFSWQTTTCRQVEKKQDLLCSSAVKATPLVAEMACLFETVVECEFMFLLVCGYALNALLSLLGSVLAAYGVWNLQERAPKEQMLCMPGSEALHESGVFKPGLPAKWHQAAEVLLGLRLARIAVDVAACTTVLSACRKCLEWQRALRLWADASTFVLGEELDVVAYNAAISICAGGSLWQEAIALLGDLQAKKLQSSVVSYSAAISSCEKSSQWHPALELLSELRQSRLQLNVIVLTIRRKV</sequence>
<comment type="caution">
    <text evidence="4">The sequence shown here is derived from an EMBL/GenBank/DDBJ whole genome shotgun (WGS) entry which is preliminary data.</text>
</comment>
<keyword evidence="3" id="KW-1133">Transmembrane helix</keyword>
<gene>
    <name evidence="4" type="ORF">AK812_SmicGene8263</name>
</gene>
<feature type="transmembrane region" description="Helical" evidence="3">
    <location>
        <begin position="196"/>
        <end position="222"/>
    </location>
</feature>
<dbReference type="InterPro" id="IPR002885">
    <property type="entry name" value="PPR_rpt"/>
</dbReference>
<proteinExistence type="predicted"/>
<name>A0A1Q9ELB7_SYMMI</name>
<feature type="transmembrane region" description="Helical" evidence="3">
    <location>
        <begin position="91"/>
        <end position="118"/>
    </location>
</feature>
<evidence type="ECO:0000313" key="5">
    <source>
        <dbReference type="Proteomes" id="UP000186817"/>
    </source>
</evidence>
<keyword evidence="3" id="KW-0812">Transmembrane</keyword>
<evidence type="ECO:0000256" key="3">
    <source>
        <dbReference type="SAM" id="Phobius"/>
    </source>
</evidence>
<keyword evidence="1" id="KW-0677">Repeat</keyword>
<dbReference type="EMBL" id="LSRX01000121">
    <property type="protein sequence ID" value="OLQ08232.1"/>
    <property type="molecule type" value="Genomic_DNA"/>
</dbReference>
<dbReference type="PANTHER" id="PTHR47447">
    <property type="entry name" value="OS03G0856100 PROTEIN"/>
    <property type="match status" value="1"/>
</dbReference>
<dbReference type="OrthoDB" id="10346106at2759"/>
<feature type="transmembrane region" description="Helical" evidence="3">
    <location>
        <begin position="130"/>
        <end position="148"/>
    </location>
</feature>
<dbReference type="AlphaFoldDB" id="A0A1Q9ELB7"/>
<dbReference type="InterPro" id="IPR011990">
    <property type="entry name" value="TPR-like_helical_dom_sf"/>
</dbReference>
<keyword evidence="3" id="KW-0472">Membrane</keyword>
<evidence type="ECO:0000313" key="4">
    <source>
        <dbReference type="EMBL" id="OLQ08232.1"/>
    </source>
</evidence>
<dbReference type="Gene3D" id="1.25.40.10">
    <property type="entry name" value="Tetratricopeptide repeat domain"/>
    <property type="match status" value="1"/>
</dbReference>